<comment type="caution">
    <text evidence="2">The sequence shown here is derived from an EMBL/GenBank/DDBJ whole genome shotgun (WGS) entry which is preliminary data.</text>
</comment>
<accession>A0A5J4VJ68</accession>
<dbReference type="Proteomes" id="UP000324800">
    <property type="component" value="Unassembled WGS sequence"/>
</dbReference>
<dbReference type="EMBL" id="SNRW01006728">
    <property type="protein sequence ID" value="KAA6382540.1"/>
    <property type="molecule type" value="Genomic_DNA"/>
</dbReference>
<evidence type="ECO:0000313" key="2">
    <source>
        <dbReference type="EMBL" id="KAA6382540.1"/>
    </source>
</evidence>
<evidence type="ECO:0000313" key="3">
    <source>
        <dbReference type="Proteomes" id="UP000324800"/>
    </source>
</evidence>
<dbReference type="AlphaFoldDB" id="A0A5J4VJ68"/>
<sequence length="705" mass="81914">MYLFASITNATVKSPCLSKQKAHLELSQKYFVLFLHIYEASQILVLQPISTIYCFWIKTEHHFNRKQIKFSILLTNLGWIISYKKCHLTPQHQFSFLGWNFDAQLMTVQSTKVRKVELLKILQTQKEAIIQTRLMRIRGSCWPYRQAQLYQNIVQASITPPTHYKQSQISSIATTGMGIESNLQQRSSERAKLVDNIADIEQTNIINNQASRLPPYNRCIEMDVWRCAQNQKSGRNICIRQMVQRLEADLIKLKKTCCDPMQFEQARSRYGRTTNQSNKNIDRQHDNGLQSKSLSSSRSTCSNDKPNPELGRISRYPVAASLYTWDDAYYSRRSIQAGQVWRLLDFPSQSSTNNEQIRNLSADRCILNQKEQSPQIILLTSERQQSFIKGWSSNKLEQSVDLGSSTDTTDCKMSLKDTTRESRPNYINYIKLESPILATDIGQIDFAKNQFRSFRQNSESESIYEMQKLDNSSWKHDSFTDFIEQGENQIGEKFFRNCLKFKGATDQLITDVIKSWRTQWCRHAHGLTRFAKYLEEQQMKIPQLFCIDQSQFFVSNCLSLIRQSETHSAVMEARTAIKMLFDIVGQPLQQRLIQQMMKIHIRETSKIKGEEEIWHQDTLLNHIRLLAKDNKCSSTQTLAACMSSLIAFTNLRLSELFEAVLLKVSVAEIKQETMIWKGQQGRVQLSIRSLQNNLACQVFWILKWR</sequence>
<feature type="region of interest" description="Disordered" evidence="1">
    <location>
        <begin position="268"/>
        <end position="312"/>
    </location>
</feature>
<evidence type="ECO:0008006" key="4">
    <source>
        <dbReference type="Google" id="ProtNLM"/>
    </source>
</evidence>
<evidence type="ECO:0000256" key="1">
    <source>
        <dbReference type="SAM" id="MobiDB-lite"/>
    </source>
</evidence>
<feature type="compositionally biased region" description="Low complexity" evidence="1">
    <location>
        <begin position="291"/>
        <end position="302"/>
    </location>
</feature>
<gene>
    <name evidence="2" type="ORF">EZS28_021930</name>
</gene>
<name>A0A5J4VJ68_9EUKA</name>
<protein>
    <recommendedName>
        <fullName evidence="4">Tyr recombinase domain-containing protein</fullName>
    </recommendedName>
</protein>
<organism evidence="2 3">
    <name type="scientific">Streblomastix strix</name>
    <dbReference type="NCBI Taxonomy" id="222440"/>
    <lineage>
        <taxon>Eukaryota</taxon>
        <taxon>Metamonada</taxon>
        <taxon>Preaxostyla</taxon>
        <taxon>Oxymonadida</taxon>
        <taxon>Streblomastigidae</taxon>
        <taxon>Streblomastix</taxon>
    </lineage>
</organism>
<proteinExistence type="predicted"/>
<feature type="non-terminal residue" evidence="2">
    <location>
        <position position="705"/>
    </location>
</feature>
<reference evidence="2 3" key="1">
    <citation type="submission" date="2019-03" db="EMBL/GenBank/DDBJ databases">
        <title>Single cell metagenomics reveals metabolic interactions within the superorganism composed of flagellate Streblomastix strix and complex community of Bacteroidetes bacteria on its surface.</title>
        <authorList>
            <person name="Treitli S.C."/>
            <person name="Kolisko M."/>
            <person name="Husnik F."/>
            <person name="Keeling P."/>
            <person name="Hampl V."/>
        </authorList>
    </citation>
    <scope>NUCLEOTIDE SEQUENCE [LARGE SCALE GENOMIC DNA]</scope>
    <source>
        <strain evidence="2">ST1C</strain>
    </source>
</reference>